<dbReference type="SUPFAM" id="SSF52283">
    <property type="entry name" value="Formate/glycerate dehydrogenase catalytic domain-like"/>
    <property type="match status" value="1"/>
</dbReference>
<dbReference type="GO" id="GO:0051287">
    <property type="term" value="F:NAD binding"/>
    <property type="evidence" value="ECO:0007669"/>
    <property type="project" value="InterPro"/>
</dbReference>
<evidence type="ECO:0000259" key="6">
    <source>
        <dbReference type="Pfam" id="PF00389"/>
    </source>
</evidence>
<evidence type="ECO:0000313" key="8">
    <source>
        <dbReference type="EMBL" id="EOA81763.1"/>
    </source>
</evidence>
<evidence type="ECO:0000256" key="3">
    <source>
        <dbReference type="ARBA" id="ARBA00023027"/>
    </source>
</evidence>
<protein>
    <recommendedName>
        <fullName evidence="10">Glycerate dehydrogenase</fullName>
    </recommendedName>
</protein>
<organism evidence="8 9">
    <name type="scientific">Exserohilum turcicum (strain 28A)</name>
    <name type="common">Northern leaf blight fungus</name>
    <name type="synonym">Setosphaeria turcica</name>
    <dbReference type="NCBI Taxonomy" id="671987"/>
    <lineage>
        <taxon>Eukaryota</taxon>
        <taxon>Fungi</taxon>
        <taxon>Dikarya</taxon>
        <taxon>Ascomycota</taxon>
        <taxon>Pezizomycotina</taxon>
        <taxon>Dothideomycetes</taxon>
        <taxon>Pleosporomycetidae</taxon>
        <taxon>Pleosporales</taxon>
        <taxon>Pleosporineae</taxon>
        <taxon>Pleosporaceae</taxon>
        <taxon>Exserohilum</taxon>
    </lineage>
</organism>
<dbReference type="RefSeq" id="XP_008030646.1">
    <property type="nucleotide sequence ID" value="XM_008032455.1"/>
</dbReference>
<dbReference type="Pfam" id="PF00389">
    <property type="entry name" value="2-Hacid_dh"/>
    <property type="match status" value="1"/>
</dbReference>
<feature type="domain" description="D-isomer specific 2-hydroxyacid dehydrogenase NAD-binding" evidence="7">
    <location>
        <begin position="148"/>
        <end position="351"/>
    </location>
</feature>
<dbReference type="InterPro" id="IPR050857">
    <property type="entry name" value="D-2-hydroxyacid_DH"/>
</dbReference>
<name>R0JKE0_EXST2</name>
<dbReference type="PANTHER" id="PTHR42789">
    <property type="entry name" value="D-ISOMER SPECIFIC 2-HYDROXYACID DEHYDROGENASE FAMILY PROTEIN (AFU_ORTHOLOGUE AFUA_6G10090)"/>
    <property type="match status" value="1"/>
</dbReference>
<dbReference type="GeneID" id="19402747"/>
<evidence type="ECO:0000313" key="9">
    <source>
        <dbReference type="Proteomes" id="UP000016935"/>
    </source>
</evidence>
<dbReference type="EMBL" id="KB908866">
    <property type="protein sequence ID" value="EOA81763.1"/>
    <property type="molecule type" value="Genomic_DNA"/>
</dbReference>
<dbReference type="Pfam" id="PF02826">
    <property type="entry name" value="2-Hacid_dh_C"/>
    <property type="match status" value="1"/>
</dbReference>
<dbReference type="Gene3D" id="3.40.50.720">
    <property type="entry name" value="NAD(P)-binding Rossmann-like Domain"/>
    <property type="match status" value="2"/>
</dbReference>
<dbReference type="Proteomes" id="UP000016935">
    <property type="component" value="Unassembled WGS sequence"/>
</dbReference>
<dbReference type="HOGENOM" id="CLU_019796_1_3_1"/>
<dbReference type="PROSITE" id="PS00671">
    <property type="entry name" value="D_2_HYDROXYACID_DH_3"/>
    <property type="match status" value="1"/>
</dbReference>
<dbReference type="OrthoDB" id="298012at2759"/>
<evidence type="ECO:0000256" key="5">
    <source>
        <dbReference type="SAM" id="MobiDB-lite"/>
    </source>
</evidence>
<evidence type="ECO:0000256" key="2">
    <source>
        <dbReference type="ARBA" id="ARBA00023002"/>
    </source>
</evidence>
<dbReference type="PANTHER" id="PTHR42789:SF1">
    <property type="entry name" value="D-ISOMER SPECIFIC 2-HYDROXYACID DEHYDROGENASE FAMILY PROTEIN (AFU_ORTHOLOGUE AFUA_6G10090)"/>
    <property type="match status" value="1"/>
</dbReference>
<dbReference type="InterPro" id="IPR029753">
    <property type="entry name" value="D-isomer_DH_CS"/>
</dbReference>
<evidence type="ECO:0000259" key="7">
    <source>
        <dbReference type="Pfam" id="PF02826"/>
    </source>
</evidence>
<keyword evidence="2 4" id="KW-0560">Oxidoreductase</keyword>
<dbReference type="AlphaFoldDB" id="R0JKE0"/>
<evidence type="ECO:0008006" key="10">
    <source>
        <dbReference type="Google" id="ProtNLM"/>
    </source>
</evidence>
<feature type="domain" description="D-isomer specific 2-hydroxyacid dehydrogenase catalytic" evidence="6">
    <location>
        <begin position="50"/>
        <end position="378"/>
    </location>
</feature>
<reference evidence="8 9" key="2">
    <citation type="journal article" date="2013" name="PLoS Genet.">
        <title>Comparative genome structure, secondary metabolite, and effector coding capacity across Cochliobolus pathogens.</title>
        <authorList>
            <person name="Condon B.J."/>
            <person name="Leng Y."/>
            <person name="Wu D."/>
            <person name="Bushley K.E."/>
            <person name="Ohm R.A."/>
            <person name="Otillar R."/>
            <person name="Martin J."/>
            <person name="Schackwitz W."/>
            <person name="Grimwood J."/>
            <person name="MohdZainudin N."/>
            <person name="Xue C."/>
            <person name="Wang R."/>
            <person name="Manning V.A."/>
            <person name="Dhillon B."/>
            <person name="Tu Z.J."/>
            <person name="Steffenson B.J."/>
            <person name="Salamov A."/>
            <person name="Sun H."/>
            <person name="Lowry S."/>
            <person name="LaButti K."/>
            <person name="Han J."/>
            <person name="Copeland A."/>
            <person name="Lindquist E."/>
            <person name="Barry K."/>
            <person name="Schmutz J."/>
            <person name="Baker S.E."/>
            <person name="Ciuffetti L.M."/>
            <person name="Grigoriev I.V."/>
            <person name="Zhong S."/>
            <person name="Turgeon B.G."/>
        </authorList>
    </citation>
    <scope>NUCLEOTIDE SEQUENCE [LARGE SCALE GENOMIC DNA]</scope>
    <source>
        <strain evidence="9">28A</strain>
    </source>
</reference>
<proteinExistence type="inferred from homology"/>
<dbReference type="InterPro" id="IPR006139">
    <property type="entry name" value="D-isomer_2_OHA_DH_cat_dom"/>
</dbReference>
<gene>
    <name evidence="8" type="ORF">SETTUDRAFT_24154</name>
</gene>
<evidence type="ECO:0000256" key="4">
    <source>
        <dbReference type="RuleBase" id="RU003719"/>
    </source>
</evidence>
<sequence length="383" mass="41927">MATRLPITLAVLDDYHGIAAQHFSHIDSSQLEITVFNDTLPSYAHPKTSDVQRKALVDRLKPFSVLSTVRERTPFPRELLLQLPNLKVIFATGGKFESWDLDTMKELNVRVCTAPGKGRTDGRGSGETPRSFPIKQGGGHPTTQHVWALILGLARNIAADDAVVKGKGSPAGWQTEMALGLQGKTLGLVGLGRIGAHVARVGVLAFGMKVVCWSANLTQEKADRLAEECGVPITGAGMIDEYEKTFKVVGKEELFKTADVVSLHYVLSDRSRGLVGTHELACMKPSGLLVNTSRGPLVDEAALLDTLRNGRIRGAALDVFDIEPLPADSPWRNEDWDVKGKSRVLLTPHMGYVEEGTLNTWYEETAENLERLIQGQELLYQIV</sequence>
<reference evidence="8 9" key="1">
    <citation type="journal article" date="2012" name="PLoS Pathog.">
        <title>Diverse lifestyles and strategies of plant pathogenesis encoded in the genomes of eighteen Dothideomycetes fungi.</title>
        <authorList>
            <person name="Ohm R.A."/>
            <person name="Feau N."/>
            <person name="Henrissat B."/>
            <person name="Schoch C.L."/>
            <person name="Horwitz B.A."/>
            <person name="Barry K.W."/>
            <person name="Condon B.J."/>
            <person name="Copeland A.C."/>
            <person name="Dhillon B."/>
            <person name="Glaser F."/>
            <person name="Hesse C.N."/>
            <person name="Kosti I."/>
            <person name="LaButti K."/>
            <person name="Lindquist E.A."/>
            <person name="Lucas S."/>
            <person name="Salamov A.A."/>
            <person name="Bradshaw R.E."/>
            <person name="Ciuffetti L."/>
            <person name="Hamelin R.C."/>
            <person name="Kema G.H.J."/>
            <person name="Lawrence C."/>
            <person name="Scott J.A."/>
            <person name="Spatafora J.W."/>
            <person name="Turgeon B.G."/>
            <person name="de Wit P.J.G.M."/>
            <person name="Zhong S."/>
            <person name="Goodwin S.B."/>
            <person name="Grigoriev I.V."/>
        </authorList>
    </citation>
    <scope>NUCLEOTIDE SEQUENCE [LARGE SCALE GENOMIC DNA]</scope>
    <source>
        <strain evidence="9">28A</strain>
    </source>
</reference>
<dbReference type="GO" id="GO:0016616">
    <property type="term" value="F:oxidoreductase activity, acting on the CH-OH group of donors, NAD or NADP as acceptor"/>
    <property type="evidence" value="ECO:0007669"/>
    <property type="project" value="InterPro"/>
</dbReference>
<feature type="region of interest" description="Disordered" evidence="5">
    <location>
        <begin position="115"/>
        <end position="140"/>
    </location>
</feature>
<accession>R0JKE0</accession>
<comment type="similarity">
    <text evidence="1 4">Belongs to the D-isomer specific 2-hydroxyacid dehydrogenase family.</text>
</comment>
<dbReference type="eggNOG" id="KOG0067">
    <property type="taxonomic scope" value="Eukaryota"/>
</dbReference>
<evidence type="ECO:0000256" key="1">
    <source>
        <dbReference type="ARBA" id="ARBA00005854"/>
    </source>
</evidence>
<keyword evidence="3" id="KW-0520">NAD</keyword>
<dbReference type="InterPro" id="IPR036291">
    <property type="entry name" value="NAD(P)-bd_dom_sf"/>
</dbReference>
<dbReference type="STRING" id="671987.R0JKE0"/>
<keyword evidence="9" id="KW-1185">Reference proteome</keyword>
<dbReference type="SUPFAM" id="SSF51735">
    <property type="entry name" value="NAD(P)-binding Rossmann-fold domains"/>
    <property type="match status" value="1"/>
</dbReference>
<dbReference type="CDD" id="cd12169">
    <property type="entry name" value="PGDH_like_1"/>
    <property type="match status" value="1"/>
</dbReference>
<dbReference type="InterPro" id="IPR006140">
    <property type="entry name" value="D-isomer_DH_NAD-bd"/>
</dbReference>